<keyword evidence="3" id="KW-1185">Reference proteome</keyword>
<keyword evidence="1" id="KW-0472">Membrane</keyword>
<feature type="transmembrane region" description="Helical" evidence="1">
    <location>
        <begin position="300"/>
        <end position="317"/>
    </location>
</feature>
<protein>
    <submittedName>
        <fullName evidence="2">ABC transporter permease</fullName>
    </submittedName>
</protein>
<dbReference type="RefSeq" id="WP_338890785.1">
    <property type="nucleotide sequence ID" value="NZ_CP147846.1"/>
</dbReference>
<feature type="transmembrane region" description="Helical" evidence="1">
    <location>
        <begin position="505"/>
        <end position="525"/>
    </location>
</feature>
<gene>
    <name evidence="2" type="ORF">WDS16_04375</name>
</gene>
<dbReference type="Proteomes" id="UP001432000">
    <property type="component" value="Chromosome"/>
</dbReference>
<feature type="transmembrane region" description="Helical" evidence="1">
    <location>
        <begin position="90"/>
        <end position="110"/>
    </location>
</feature>
<evidence type="ECO:0000313" key="3">
    <source>
        <dbReference type="Proteomes" id="UP001432000"/>
    </source>
</evidence>
<feature type="transmembrane region" description="Helical" evidence="1">
    <location>
        <begin position="131"/>
        <end position="154"/>
    </location>
</feature>
<feature type="transmembrane region" description="Helical" evidence="1">
    <location>
        <begin position="166"/>
        <end position="187"/>
    </location>
</feature>
<feature type="transmembrane region" description="Helical" evidence="1">
    <location>
        <begin position="26"/>
        <end position="44"/>
    </location>
</feature>
<accession>A0ABZ2PPJ0</accession>
<name>A0ABZ2PPJ0_9NOCA</name>
<sequence>MSIETDFPHTAGVTTLVRFSLRRERWILPWWLAGMAALMALQSTSSQNFYDSPEKLAQLRSTMSANAALVAMGGPTRLLETIGGEVLFEIFAYLAIVVALMNMFLIGRNTRSDEEAGRTELIRSMRVGRRAPVLAALGIAVLANTAVAVVLTVTSAVTGLALEGSVLFGLAIAGFGMTVAAATTVAAQMYENPRGVYGAVSALIALAYILRAVGDVGNDAVAWASPIGWGQRTYPFVDDRWWPLLLFVVMSAALISVAFVLAERRDFGAGVFRYRPGRGTASRLLSSPVGLVWRVQRATVIGWCIGVFVLGGAYGSFADSIEQFLADNPDIATYLPDASDAVDSYHSLTLSIIALLAAACGMSCVLRARSEEASGRAEMVLAAPVGRVRWLAGYVVVAMAGSALVLVVGGLGDGLAYGVTIGDPLQALRLAASALAYAPAVWVIVTVTAVVVGVARRAAAVAWLYFGYVAVCVMFADAFDLPEWFDSASPWRYTASVPLEPFDLGRGLILLAVVAGLAGIAFAGCRRRDLAY</sequence>
<feature type="transmembrane region" description="Helical" evidence="1">
    <location>
        <begin position="462"/>
        <end position="485"/>
    </location>
</feature>
<keyword evidence="1" id="KW-0812">Transmembrane</keyword>
<feature type="transmembrane region" description="Helical" evidence="1">
    <location>
        <begin position="431"/>
        <end position="455"/>
    </location>
</feature>
<reference evidence="2 3" key="1">
    <citation type="submission" date="2024-03" db="EMBL/GenBank/DDBJ databases">
        <title>Natural products discovery in diverse microorganisms through a two-stage MS feature dereplication strategy.</title>
        <authorList>
            <person name="Zhang R."/>
        </authorList>
    </citation>
    <scope>NUCLEOTIDE SEQUENCE [LARGE SCALE GENOMIC DNA]</scope>
    <source>
        <strain evidence="2 3">18930</strain>
    </source>
</reference>
<dbReference type="EMBL" id="CP147846">
    <property type="protein sequence ID" value="WXG69793.1"/>
    <property type="molecule type" value="Genomic_DNA"/>
</dbReference>
<organism evidence="2 3">
    <name type="scientific">Rhodococcus sovatensis</name>
    <dbReference type="NCBI Taxonomy" id="1805840"/>
    <lineage>
        <taxon>Bacteria</taxon>
        <taxon>Bacillati</taxon>
        <taxon>Actinomycetota</taxon>
        <taxon>Actinomycetes</taxon>
        <taxon>Mycobacteriales</taxon>
        <taxon>Nocardiaceae</taxon>
        <taxon>Rhodococcus</taxon>
    </lineage>
</organism>
<feature type="transmembrane region" description="Helical" evidence="1">
    <location>
        <begin position="241"/>
        <end position="262"/>
    </location>
</feature>
<evidence type="ECO:0000313" key="2">
    <source>
        <dbReference type="EMBL" id="WXG69793.1"/>
    </source>
</evidence>
<feature type="transmembrane region" description="Helical" evidence="1">
    <location>
        <begin position="194"/>
        <end position="213"/>
    </location>
</feature>
<feature type="transmembrane region" description="Helical" evidence="1">
    <location>
        <begin position="388"/>
        <end position="411"/>
    </location>
</feature>
<keyword evidence="1" id="KW-1133">Transmembrane helix</keyword>
<proteinExistence type="predicted"/>
<feature type="transmembrane region" description="Helical" evidence="1">
    <location>
        <begin position="345"/>
        <end position="368"/>
    </location>
</feature>
<evidence type="ECO:0000256" key="1">
    <source>
        <dbReference type="SAM" id="Phobius"/>
    </source>
</evidence>